<dbReference type="InterPro" id="IPR038396">
    <property type="entry name" value="SpoIIAA-like_sf"/>
</dbReference>
<dbReference type="Gene3D" id="3.40.50.10600">
    <property type="entry name" value="SpoIIaa-like domains"/>
    <property type="match status" value="1"/>
</dbReference>
<sequence>MKPNLGSRQGLRLIKLALYCGNDVKSEIRQWLLTIVISEIQQQQLTFLHIKVEGWLRARDYVAVGDLLNHWPYRCNQPALAIVDCRGLTGWHWRALYYDLIFSLRYRHCFAGFVVLGNRRWQHWGCGVSAMIMGMPIHYCNSAAKAYRLIHSLASGRD</sequence>
<gene>
    <name evidence="1" type="ORF">D1Z90_07505</name>
</gene>
<reference evidence="1 2" key="2">
    <citation type="submission" date="2019-01" db="EMBL/GenBank/DDBJ databases">
        <title>Motilimonas pumilus sp. nov., isolated from the gut of sea cucumber (Apostichopus japonicus).</title>
        <authorList>
            <person name="Wang F.-Q."/>
            <person name="Ren L.-H."/>
            <person name="Lin Y.-W."/>
            <person name="Sun G.-H."/>
            <person name="Du Z.-J."/>
            <person name="Zhao J.-X."/>
            <person name="Liu X.-J."/>
            <person name="Liu L.-J."/>
        </authorList>
    </citation>
    <scope>NUCLEOTIDE SEQUENCE [LARGE SCALE GENOMIC DNA]</scope>
    <source>
        <strain evidence="1 2">PLHSC7-2</strain>
    </source>
</reference>
<dbReference type="AlphaFoldDB" id="A0A418YGF4"/>
<dbReference type="EMBL" id="QZCH01000007">
    <property type="protein sequence ID" value="RJG48697.1"/>
    <property type="molecule type" value="Genomic_DNA"/>
</dbReference>
<name>A0A418YGF4_9GAMM</name>
<proteinExistence type="predicted"/>
<organism evidence="1 2">
    <name type="scientific">Motilimonas pumila</name>
    <dbReference type="NCBI Taxonomy" id="2303987"/>
    <lineage>
        <taxon>Bacteria</taxon>
        <taxon>Pseudomonadati</taxon>
        <taxon>Pseudomonadota</taxon>
        <taxon>Gammaproteobacteria</taxon>
        <taxon>Alteromonadales</taxon>
        <taxon>Alteromonadales genera incertae sedis</taxon>
        <taxon>Motilimonas</taxon>
    </lineage>
</organism>
<dbReference type="InterPro" id="IPR021866">
    <property type="entry name" value="SpoIIAA-like"/>
</dbReference>
<keyword evidence="2" id="KW-1185">Reference proteome</keyword>
<dbReference type="SUPFAM" id="SSF52091">
    <property type="entry name" value="SpoIIaa-like"/>
    <property type="match status" value="1"/>
</dbReference>
<evidence type="ECO:0000313" key="2">
    <source>
        <dbReference type="Proteomes" id="UP000283255"/>
    </source>
</evidence>
<dbReference type="Pfam" id="PF11964">
    <property type="entry name" value="SpoIIAA-like"/>
    <property type="match status" value="1"/>
</dbReference>
<evidence type="ECO:0000313" key="1">
    <source>
        <dbReference type="EMBL" id="RJG48697.1"/>
    </source>
</evidence>
<dbReference type="Proteomes" id="UP000283255">
    <property type="component" value="Unassembled WGS sequence"/>
</dbReference>
<protein>
    <submittedName>
        <fullName evidence="1">STAS/SEC14 domain-containing protein</fullName>
    </submittedName>
</protein>
<accession>A0A418YGF4</accession>
<dbReference type="InterPro" id="IPR036513">
    <property type="entry name" value="STAS_dom_sf"/>
</dbReference>
<reference evidence="1 2" key="1">
    <citation type="submission" date="2018-09" db="EMBL/GenBank/DDBJ databases">
        <authorList>
            <person name="Wang F."/>
        </authorList>
    </citation>
    <scope>NUCLEOTIDE SEQUENCE [LARGE SCALE GENOMIC DNA]</scope>
    <source>
        <strain evidence="1 2">PLHSC7-2</strain>
    </source>
</reference>
<comment type="caution">
    <text evidence="1">The sequence shown here is derived from an EMBL/GenBank/DDBJ whole genome shotgun (WGS) entry which is preliminary data.</text>
</comment>